<evidence type="ECO:0000256" key="3">
    <source>
        <dbReference type="ARBA" id="ARBA00023163"/>
    </source>
</evidence>
<sequence>MKKKLSEDVRDEIEELIAFGELPPGRHLDETELAARFKVSRTPIREALNQLATAGLVELRTRRGAVVVTLSAQELVEMFEVMGEFEGMCGRLAARRMTLEEQKMLQQVHAKCESAVANGGDPDQYYQLNDEFHGVIYAGSHNTFLQEQAWALRRRLRPYRRLQLRVRGRISSSFGEHGQIVEAIVSGNADKANQLLRDHVMIQGQRFADLIANLPLINGTQH</sequence>
<dbReference type="PROSITE" id="PS50949">
    <property type="entry name" value="HTH_GNTR"/>
    <property type="match status" value="1"/>
</dbReference>
<dbReference type="SUPFAM" id="SSF48008">
    <property type="entry name" value="GntR ligand-binding domain-like"/>
    <property type="match status" value="1"/>
</dbReference>
<dbReference type="Proteomes" id="UP001156664">
    <property type="component" value="Unassembled WGS sequence"/>
</dbReference>
<protein>
    <submittedName>
        <fullName evidence="5">GntR family transcriptional regulator</fullName>
    </submittedName>
</protein>
<organism evidence="5 6">
    <name type="scientific">Limnobacter litoralis</name>
    <dbReference type="NCBI Taxonomy" id="481366"/>
    <lineage>
        <taxon>Bacteria</taxon>
        <taxon>Pseudomonadati</taxon>
        <taxon>Pseudomonadota</taxon>
        <taxon>Betaproteobacteria</taxon>
        <taxon>Burkholderiales</taxon>
        <taxon>Burkholderiaceae</taxon>
        <taxon>Limnobacter</taxon>
    </lineage>
</organism>
<dbReference type="CDD" id="cd07377">
    <property type="entry name" value="WHTH_GntR"/>
    <property type="match status" value="1"/>
</dbReference>
<evidence type="ECO:0000256" key="2">
    <source>
        <dbReference type="ARBA" id="ARBA00023125"/>
    </source>
</evidence>
<accession>A0ABQ5YX84</accession>
<dbReference type="InterPro" id="IPR036390">
    <property type="entry name" value="WH_DNA-bd_sf"/>
</dbReference>
<dbReference type="InterPro" id="IPR036388">
    <property type="entry name" value="WH-like_DNA-bd_sf"/>
</dbReference>
<proteinExistence type="predicted"/>
<keyword evidence="3" id="KW-0804">Transcription</keyword>
<keyword evidence="2" id="KW-0238">DNA-binding</keyword>
<dbReference type="SUPFAM" id="SSF46785">
    <property type="entry name" value="Winged helix' DNA-binding domain"/>
    <property type="match status" value="1"/>
</dbReference>
<name>A0ABQ5YX84_9BURK</name>
<dbReference type="Gene3D" id="1.20.120.530">
    <property type="entry name" value="GntR ligand-binding domain-like"/>
    <property type="match status" value="1"/>
</dbReference>
<evidence type="ECO:0000313" key="5">
    <source>
        <dbReference type="EMBL" id="GLR27523.1"/>
    </source>
</evidence>
<dbReference type="InterPro" id="IPR008920">
    <property type="entry name" value="TF_FadR/GntR_C"/>
</dbReference>
<dbReference type="SMART" id="SM00345">
    <property type="entry name" value="HTH_GNTR"/>
    <property type="match status" value="1"/>
</dbReference>
<keyword evidence="6" id="KW-1185">Reference proteome</keyword>
<dbReference type="RefSeq" id="WP_284282344.1">
    <property type="nucleotide sequence ID" value="NZ_BSOJ01000032.1"/>
</dbReference>
<dbReference type="SMART" id="SM00895">
    <property type="entry name" value="FCD"/>
    <property type="match status" value="1"/>
</dbReference>
<evidence type="ECO:0000259" key="4">
    <source>
        <dbReference type="PROSITE" id="PS50949"/>
    </source>
</evidence>
<dbReference type="Pfam" id="PF07729">
    <property type="entry name" value="FCD"/>
    <property type="match status" value="1"/>
</dbReference>
<dbReference type="PANTHER" id="PTHR43537">
    <property type="entry name" value="TRANSCRIPTIONAL REGULATOR, GNTR FAMILY"/>
    <property type="match status" value="1"/>
</dbReference>
<dbReference type="InterPro" id="IPR011711">
    <property type="entry name" value="GntR_C"/>
</dbReference>
<feature type="domain" description="HTH gntR-type" evidence="4">
    <location>
        <begin position="3"/>
        <end position="70"/>
    </location>
</feature>
<keyword evidence="1" id="KW-0805">Transcription regulation</keyword>
<dbReference type="PRINTS" id="PR00035">
    <property type="entry name" value="HTHGNTR"/>
</dbReference>
<dbReference type="EMBL" id="BSOJ01000032">
    <property type="protein sequence ID" value="GLR27523.1"/>
    <property type="molecule type" value="Genomic_DNA"/>
</dbReference>
<evidence type="ECO:0000256" key="1">
    <source>
        <dbReference type="ARBA" id="ARBA00023015"/>
    </source>
</evidence>
<comment type="caution">
    <text evidence="5">The sequence shown here is derived from an EMBL/GenBank/DDBJ whole genome shotgun (WGS) entry which is preliminary data.</text>
</comment>
<dbReference type="InterPro" id="IPR000524">
    <property type="entry name" value="Tscrpt_reg_HTH_GntR"/>
</dbReference>
<dbReference type="Pfam" id="PF00392">
    <property type="entry name" value="GntR"/>
    <property type="match status" value="1"/>
</dbReference>
<dbReference type="PANTHER" id="PTHR43537:SF49">
    <property type="entry name" value="TRANSCRIPTIONAL REGULATORY PROTEIN"/>
    <property type="match status" value="1"/>
</dbReference>
<dbReference type="Gene3D" id="1.10.10.10">
    <property type="entry name" value="Winged helix-like DNA-binding domain superfamily/Winged helix DNA-binding domain"/>
    <property type="match status" value="1"/>
</dbReference>
<reference evidence="6" key="1">
    <citation type="journal article" date="2019" name="Int. J. Syst. Evol. Microbiol.">
        <title>The Global Catalogue of Microorganisms (GCM) 10K type strain sequencing project: providing services to taxonomists for standard genome sequencing and annotation.</title>
        <authorList>
            <consortium name="The Broad Institute Genomics Platform"/>
            <consortium name="The Broad Institute Genome Sequencing Center for Infectious Disease"/>
            <person name="Wu L."/>
            <person name="Ma J."/>
        </authorList>
    </citation>
    <scope>NUCLEOTIDE SEQUENCE [LARGE SCALE GENOMIC DNA]</scope>
    <source>
        <strain evidence="6">NBRC 105857</strain>
    </source>
</reference>
<evidence type="ECO:0000313" key="6">
    <source>
        <dbReference type="Proteomes" id="UP001156664"/>
    </source>
</evidence>
<gene>
    <name evidence="5" type="ORF">GCM10007875_26140</name>
</gene>